<feature type="domain" description="Stealth protein CR3 conserved region 3" evidence="6">
    <location>
        <begin position="438"/>
        <end position="484"/>
    </location>
</feature>
<evidence type="ECO:0000313" key="7">
    <source>
        <dbReference type="EMBL" id="SMY00123.1"/>
    </source>
</evidence>
<feature type="domain" description="Stealth protein CR1 conserved region 1" evidence="5">
    <location>
        <begin position="247"/>
        <end position="272"/>
    </location>
</feature>
<reference evidence="7 8" key="1">
    <citation type="submission" date="2017-03" db="EMBL/GenBank/DDBJ databases">
        <authorList>
            <person name="Afonso C.L."/>
            <person name="Miller P.J."/>
            <person name="Scott M.A."/>
            <person name="Spackman E."/>
            <person name="Goraichik I."/>
            <person name="Dimitrov K.M."/>
            <person name="Suarez D.L."/>
            <person name="Swayne D.E."/>
        </authorList>
    </citation>
    <scope>NUCLEOTIDE SEQUENCE [LARGE SCALE GENOMIC DNA]</scope>
    <source>
        <strain evidence="8">6(3)</strain>
    </source>
</reference>
<evidence type="ECO:0000259" key="4">
    <source>
        <dbReference type="Pfam" id="PF11380"/>
    </source>
</evidence>
<proteinExistence type="inferred from homology"/>
<protein>
    <submittedName>
        <fullName evidence="7">Stealth protein CR3, conserved region 3</fullName>
    </submittedName>
</protein>
<keyword evidence="3" id="KW-0270">Exopolysaccharide synthesis</keyword>
<dbReference type="InterPro" id="IPR021520">
    <property type="entry name" value="Stealth_CR2"/>
</dbReference>
<dbReference type="RefSeq" id="WP_241242567.1">
    <property type="nucleotide sequence ID" value="NZ_CP025334.1"/>
</dbReference>
<dbReference type="AlphaFoldDB" id="A0A2H1KJY9"/>
<feature type="domain" description="Stealth protein CR2 conserved region 2" evidence="4">
    <location>
        <begin position="288"/>
        <end position="393"/>
    </location>
</feature>
<evidence type="ECO:0000256" key="3">
    <source>
        <dbReference type="ARBA" id="ARBA00023169"/>
    </source>
</evidence>
<dbReference type="PANTHER" id="PTHR24045:SF0">
    <property type="entry name" value="N-ACETYLGLUCOSAMINE-1-PHOSPHOTRANSFERASE SUBUNITS ALPHA_BETA"/>
    <property type="match status" value="1"/>
</dbReference>
<dbReference type="Pfam" id="PF17101">
    <property type="entry name" value="Stealth_CR1"/>
    <property type="match status" value="1"/>
</dbReference>
<dbReference type="GO" id="GO:0016772">
    <property type="term" value="F:transferase activity, transferring phosphorus-containing groups"/>
    <property type="evidence" value="ECO:0007669"/>
    <property type="project" value="InterPro"/>
</dbReference>
<dbReference type="Pfam" id="PF17102">
    <property type="entry name" value="Stealth_CR3"/>
    <property type="match status" value="1"/>
</dbReference>
<dbReference type="InterPro" id="IPR047141">
    <property type="entry name" value="Stealth"/>
</dbReference>
<gene>
    <name evidence="7" type="ORF">BAURA63_03418</name>
</gene>
<organism evidence="7 8">
    <name type="scientific">Brevibacterium aurantiacum</name>
    <dbReference type="NCBI Taxonomy" id="273384"/>
    <lineage>
        <taxon>Bacteria</taxon>
        <taxon>Bacillati</taxon>
        <taxon>Actinomycetota</taxon>
        <taxon>Actinomycetes</taxon>
        <taxon>Micrococcales</taxon>
        <taxon>Brevibacteriaceae</taxon>
        <taxon>Brevibacterium</taxon>
    </lineage>
</organism>
<dbReference type="InterPro" id="IPR031357">
    <property type="entry name" value="Stealth_CR3"/>
</dbReference>
<name>A0A2H1KJY9_BREAU</name>
<evidence type="ECO:0000313" key="8">
    <source>
        <dbReference type="Proteomes" id="UP000234327"/>
    </source>
</evidence>
<evidence type="ECO:0000259" key="5">
    <source>
        <dbReference type="Pfam" id="PF17101"/>
    </source>
</evidence>
<dbReference type="PANTHER" id="PTHR24045">
    <property type="match status" value="1"/>
</dbReference>
<evidence type="ECO:0000259" key="6">
    <source>
        <dbReference type="Pfam" id="PF17102"/>
    </source>
</evidence>
<dbReference type="Pfam" id="PF11380">
    <property type="entry name" value="Stealth_CR2"/>
    <property type="match status" value="1"/>
</dbReference>
<keyword evidence="2" id="KW-0808">Transferase</keyword>
<sequence length="557" mass="64050">MRNGLGATLVGLAKPVIIRASGEQRYLRLRRSGLKALRTVNRRRGQMQRRRSEKNGFALTEEIGRHGDLLHELVDTMSPPQAAQENFDFVADALDARDIEWWLVEDYSGHGYRIGVRDESKALVASALMFPSASTPAYVKSQQSTAVALTEVKGLCEDPDVRIITVVSPKKVRDTNWAFGFRYGCTIEFWTKTATESRVIIEAPTENRAAKLMSEDEFTLQSASTEAGRSCRVPSVLNRTMLEDITFPIDAVYTWVDGADPEWIESKRRLEAHLSGSEYHPEANHEARFESKDELKYSLRSVEYFAPWFRRIYIVTSGQVPSWLNLDHPKLRMISHSDIYDAADHLPTFNSNSIISRLHHIPDLSEHYVYLNDDVMLGKPVRPQDFFLPTGLAKVFPSRNHRPFGAPTAEDGPHFNLTRNIRSLLESEFGVTVTRAIKHTPYPMLKSVQFEMEDRFHDAFERTWSSRFRHHNDIVSDQLHHYYAQIVGRAVATSISYRYINIRDQNYRWIMRDTLRLRDRSTMCLNDAPMDDVEPLPDDEVAHFLESYFPCKSSFEV</sequence>
<evidence type="ECO:0000256" key="1">
    <source>
        <dbReference type="ARBA" id="ARBA00007583"/>
    </source>
</evidence>
<evidence type="ECO:0000256" key="2">
    <source>
        <dbReference type="ARBA" id="ARBA00022679"/>
    </source>
</evidence>
<dbReference type="GO" id="GO:0000271">
    <property type="term" value="P:polysaccharide biosynthetic process"/>
    <property type="evidence" value="ECO:0007669"/>
    <property type="project" value="UniProtKB-KW"/>
</dbReference>
<comment type="similarity">
    <text evidence="1">Belongs to the stealth family.</text>
</comment>
<dbReference type="Proteomes" id="UP000234327">
    <property type="component" value="Unassembled WGS sequence"/>
</dbReference>
<dbReference type="InterPro" id="IPR031358">
    <property type="entry name" value="Stealth_CR1"/>
</dbReference>
<dbReference type="EMBL" id="FXYZ01000023">
    <property type="protein sequence ID" value="SMY00123.1"/>
    <property type="molecule type" value="Genomic_DNA"/>
</dbReference>
<accession>A0A2H1KJY9</accession>